<organism evidence="2 3">
    <name type="scientific">Phlebiopsis gigantea (strain 11061_1 CR5-6)</name>
    <name type="common">White-rot fungus</name>
    <name type="synonym">Peniophora gigantea</name>
    <dbReference type="NCBI Taxonomy" id="745531"/>
    <lineage>
        <taxon>Eukaryota</taxon>
        <taxon>Fungi</taxon>
        <taxon>Dikarya</taxon>
        <taxon>Basidiomycota</taxon>
        <taxon>Agaricomycotina</taxon>
        <taxon>Agaricomycetes</taxon>
        <taxon>Polyporales</taxon>
        <taxon>Phanerochaetaceae</taxon>
        <taxon>Phlebiopsis</taxon>
    </lineage>
</organism>
<reference evidence="2 3" key="1">
    <citation type="journal article" date="2014" name="PLoS Genet.">
        <title>Analysis of the Phlebiopsis gigantea genome, transcriptome and secretome provides insight into its pioneer colonization strategies of wood.</title>
        <authorList>
            <person name="Hori C."/>
            <person name="Ishida T."/>
            <person name="Igarashi K."/>
            <person name="Samejima M."/>
            <person name="Suzuki H."/>
            <person name="Master E."/>
            <person name="Ferreira P."/>
            <person name="Ruiz-Duenas F.J."/>
            <person name="Held B."/>
            <person name="Canessa P."/>
            <person name="Larrondo L.F."/>
            <person name="Schmoll M."/>
            <person name="Druzhinina I.S."/>
            <person name="Kubicek C.P."/>
            <person name="Gaskell J.A."/>
            <person name="Kersten P."/>
            <person name="St John F."/>
            <person name="Glasner J."/>
            <person name="Sabat G."/>
            <person name="Splinter BonDurant S."/>
            <person name="Syed K."/>
            <person name="Yadav J."/>
            <person name="Mgbeahuruike A.C."/>
            <person name="Kovalchuk A."/>
            <person name="Asiegbu F.O."/>
            <person name="Lackner G."/>
            <person name="Hoffmeister D."/>
            <person name="Rencoret J."/>
            <person name="Gutierrez A."/>
            <person name="Sun H."/>
            <person name="Lindquist E."/>
            <person name="Barry K."/>
            <person name="Riley R."/>
            <person name="Grigoriev I.V."/>
            <person name="Henrissat B."/>
            <person name="Kues U."/>
            <person name="Berka R.M."/>
            <person name="Martinez A.T."/>
            <person name="Covert S.F."/>
            <person name="Blanchette R.A."/>
            <person name="Cullen D."/>
        </authorList>
    </citation>
    <scope>NUCLEOTIDE SEQUENCE [LARGE SCALE GENOMIC DNA]</scope>
    <source>
        <strain evidence="2 3">11061_1 CR5-6</strain>
    </source>
</reference>
<dbReference type="Proteomes" id="UP000053257">
    <property type="component" value="Unassembled WGS sequence"/>
</dbReference>
<proteinExistence type="predicted"/>
<accession>A0A0C3SC77</accession>
<sequence>MDIVSRTIRRGTDVGSVRSAEPQELTPSPLPYEPITVIVSKSQDFTLRFLFDDMNLWTVVAPDWSHPRRMMILWTCVVPCLRAARRMRNTMLVICGSPLQRQHGCRSDLPLAVHLRLVSSHFAPPGSTRRGTSTLQVPRTLPPPMCAVETSSGLPRCCEWFSVGSARLRP</sequence>
<dbReference type="EMBL" id="KN840477">
    <property type="protein sequence ID" value="KIP08595.1"/>
    <property type="molecule type" value="Genomic_DNA"/>
</dbReference>
<evidence type="ECO:0000256" key="1">
    <source>
        <dbReference type="SAM" id="MobiDB-lite"/>
    </source>
</evidence>
<protein>
    <submittedName>
        <fullName evidence="2">Uncharacterized protein</fullName>
    </submittedName>
</protein>
<name>A0A0C3SC77_PHLG1</name>
<feature type="region of interest" description="Disordered" evidence="1">
    <location>
        <begin position="1"/>
        <end position="26"/>
    </location>
</feature>
<dbReference type="HOGENOM" id="CLU_1571221_0_0_1"/>
<dbReference type="AlphaFoldDB" id="A0A0C3SC77"/>
<gene>
    <name evidence="2" type="ORF">PHLGIDRAFT_372857</name>
</gene>
<evidence type="ECO:0000313" key="3">
    <source>
        <dbReference type="Proteomes" id="UP000053257"/>
    </source>
</evidence>
<keyword evidence="3" id="KW-1185">Reference proteome</keyword>
<evidence type="ECO:0000313" key="2">
    <source>
        <dbReference type="EMBL" id="KIP08595.1"/>
    </source>
</evidence>